<gene>
    <name evidence="1" type="ORF">G4177_24700</name>
</gene>
<keyword evidence="2" id="KW-1185">Reference proteome</keyword>
<comment type="caution">
    <text evidence="1">The sequence shown here is derived from an EMBL/GenBank/DDBJ whole genome shotgun (WGS) entry which is preliminary data.</text>
</comment>
<dbReference type="Proteomes" id="UP001516472">
    <property type="component" value="Unassembled WGS sequence"/>
</dbReference>
<proteinExistence type="predicted"/>
<sequence length="141" mass="15004">MKSGFWNARLLLQGTGALGLAALLLGFPARGQTREPLEGSPQYSCFEATRAGGGAVSETLAAQLCQGARSDAPAQCFRRVQAGGFLSDPQALQLCQYAMPSDDPASCFLKARTSSFLDESQLVQLCRPPIAEMLKMCPYGP</sequence>
<reference evidence="1 2" key="1">
    <citation type="submission" date="2020-02" db="EMBL/GenBank/DDBJ databases">
        <authorList>
            <person name="Babadi Z.K."/>
            <person name="Risdian C."/>
            <person name="Ebrahimipour G.H."/>
            <person name="Wink J."/>
        </authorList>
    </citation>
    <scope>NUCLEOTIDE SEQUENCE [LARGE SCALE GENOMIC DNA]</scope>
    <source>
        <strain evidence="1 2">ZKHCc1 1396</strain>
    </source>
</reference>
<evidence type="ECO:0000313" key="2">
    <source>
        <dbReference type="Proteomes" id="UP001516472"/>
    </source>
</evidence>
<evidence type="ECO:0000313" key="1">
    <source>
        <dbReference type="EMBL" id="MBE4751379.1"/>
    </source>
</evidence>
<dbReference type="EMBL" id="JAAIYO010000008">
    <property type="protein sequence ID" value="MBE4751379.1"/>
    <property type="molecule type" value="Genomic_DNA"/>
</dbReference>
<organism evidence="1 2">
    <name type="scientific">Corallococcus soli</name>
    <dbReference type="NCBI Taxonomy" id="2710757"/>
    <lineage>
        <taxon>Bacteria</taxon>
        <taxon>Pseudomonadati</taxon>
        <taxon>Myxococcota</taxon>
        <taxon>Myxococcia</taxon>
        <taxon>Myxococcales</taxon>
        <taxon>Cystobacterineae</taxon>
        <taxon>Myxococcaceae</taxon>
        <taxon>Corallococcus</taxon>
    </lineage>
</organism>
<evidence type="ECO:0008006" key="3">
    <source>
        <dbReference type="Google" id="ProtNLM"/>
    </source>
</evidence>
<name>A0ABR9PU40_9BACT</name>
<protein>
    <recommendedName>
        <fullName evidence="3">Secreted protein</fullName>
    </recommendedName>
</protein>
<accession>A0ABR9PU40</accession>